<proteinExistence type="inferred from homology"/>
<dbReference type="InterPro" id="IPR050309">
    <property type="entry name" value="Type-B_Carboxylest/Lipase"/>
</dbReference>
<evidence type="ECO:0000256" key="1">
    <source>
        <dbReference type="ARBA" id="ARBA00005964"/>
    </source>
</evidence>
<dbReference type="InterPro" id="IPR019826">
    <property type="entry name" value="Carboxylesterase_B_AS"/>
</dbReference>
<dbReference type="Proteomes" id="UP001152799">
    <property type="component" value="Chromosome 2"/>
</dbReference>
<dbReference type="Pfam" id="PF00135">
    <property type="entry name" value="COesterase"/>
    <property type="match status" value="1"/>
</dbReference>
<keyword evidence="6" id="KW-0732">Signal</keyword>
<gene>
    <name evidence="8" type="ORF">CEUTPL_LOCUS5240</name>
</gene>
<feature type="chain" id="PRO_5040533505" description="Carboxylic ester hydrolase" evidence="6">
    <location>
        <begin position="21"/>
        <end position="600"/>
    </location>
</feature>
<evidence type="ECO:0000256" key="6">
    <source>
        <dbReference type="RuleBase" id="RU361235"/>
    </source>
</evidence>
<comment type="similarity">
    <text evidence="1 6">Belongs to the type-B carboxylesterase/lipase family.</text>
</comment>
<feature type="signal peptide" evidence="6">
    <location>
        <begin position="1"/>
        <end position="20"/>
    </location>
</feature>
<dbReference type="EC" id="3.1.1.-" evidence="6"/>
<evidence type="ECO:0000259" key="7">
    <source>
        <dbReference type="Pfam" id="PF00135"/>
    </source>
</evidence>
<evidence type="ECO:0000256" key="3">
    <source>
        <dbReference type="ARBA" id="ARBA00022801"/>
    </source>
</evidence>
<sequence>MQSNNIFVVIFLAKFTVGLMKDSPIVLDGQITSGIEEQLIMQPSFYGFREIALDKSPTRNLLFANENPIVTIPDGRIQGTKEETIMQTTFYAFRGIPFAKPPIGDLRFAPPQKNDPWIGILNATADRDSCPQINAGSVVGSEDCLHLSVYTPDYKGNFPVMVEIYGGGFEIGTSNFNSYRPDYLLAKDVVYVALNYRIGILGFLSTGDMACPGNNGLKDQILALKWVQKCIKNFGGDPNRVTVFGQSAGGISIAYLVQSHMAKGLFHRGIMQSGSSLCAAGLTLEAPKRAFEIGQLLGIKTTNSSVLVENYRQVNITDLLSVQNIYSIKFLLSDLLTRALPFGPVQEHHHPEAVFSGNSYEQYSKGYFQRIPLMIGSTSNEAGPLIQSLPLSLSTLALFESDVTKFAPSNITQNITKRVSVGTKVKTRFIGTSPIISQLPNFVTFLGRDAFSRPIRETVRLMSKYTEIYYYQFSYKGLLGNQNREYEGASHGEDAIYLFAFPDSAATVMDLIMSDKMVTLWTNFAKTGNPTPAWSSKCSKSVLGNLVWKPNTNTHSTPDHSIQYLNINTTLRMQTNPFQEDWLFYKNLYLLYGDPPYFTY</sequence>
<keyword evidence="2" id="KW-0719">Serine esterase</keyword>
<reference evidence="8" key="1">
    <citation type="submission" date="2022-01" db="EMBL/GenBank/DDBJ databases">
        <authorList>
            <person name="King R."/>
        </authorList>
    </citation>
    <scope>NUCLEOTIDE SEQUENCE</scope>
</reference>
<name>A0A9P0DKL8_9CUCU</name>
<dbReference type="GO" id="GO:0052689">
    <property type="term" value="F:carboxylic ester hydrolase activity"/>
    <property type="evidence" value="ECO:0007669"/>
    <property type="project" value="UniProtKB-KW"/>
</dbReference>
<dbReference type="PANTHER" id="PTHR11559">
    <property type="entry name" value="CARBOXYLESTERASE"/>
    <property type="match status" value="1"/>
</dbReference>
<dbReference type="InterPro" id="IPR029058">
    <property type="entry name" value="AB_hydrolase_fold"/>
</dbReference>
<dbReference type="AlphaFoldDB" id="A0A9P0DKL8"/>
<protein>
    <recommendedName>
        <fullName evidence="6">Carboxylic ester hydrolase</fullName>
        <ecNumber evidence="6">3.1.1.-</ecNumber>
    </recommendedName>
</protein>
<evidence type="ECO:0000256" key="4">
    <source>
        <dbReference type="ARBA" id="ARBA00023157"/>
    </source>
</evidence>
<dbReference type="InterPro" id="IPR002018">
    <property type="entry name" value="CarbesteraseB"/>
</dbReference>
<evidence type="ECO:0000256" key="2">
    <source>
        <dbReference type="ARBA" id="ARBA00022487"/>
    </source>
</evidence>
<keyword evidence="9" id="KW-1185">Reference proteome</keyword>
<dbReference type="OrthoDB" id="19653at2759"/>
<evidence type="ECO:0000313" key="9">
    <source>
        <dbReference type="Proteomes" id="UP001152799"/>
    </source>
</evidence>
<dbReference type="SUPFAM" id="SSF53474">
    <property type="entry name" value="alpha/beta-Hydrolases"/>
    <property type="match status" value="1"/>
</dbReference>
<dbReference type="EMBL" id="OU892278">
    <property type="protein sequence ID" value="CAH1126384.1"/>
    <property type="molecule type" value="Genomic_DNA"/>
</dbReference>
<organism evidence="8 9">
    <name type="scientific">Ceutorhynchus assimilis</name>
    <name type="common">cabbage seed weevil</name>
    <dbReference type="NCBI Taxonomy" id="467358"/>
    <lineage>
        <taxon>Eukaryota</taxon>
        <taxon>Metazoa</taxon>
        <taxon>Ecdysozoa</taxon>
        <taxon>Arthropoda</taxon>
        <taxon>Hexapoda</taxon>
        <taxon>Insecta</taxon>
        <taxon>Pterygota</taxon>
        <taxon>Neoptera</taxon>
        <taxon>Endopterygota</taxon>
        <taxon>Coleoptera</taxon>
        <taxon>Polyphaga</taxon>
        <taxon>Cucujiformia</taxon>
        <taxon>Curculionidae</taxon>
        <taxon>Ceutorhynchinae</taxon>
        <taxon>Ceutorhynchus</taxon>
    </lineage>
</organism>
<evidence type="ECO:0000256" key="5">
    <source>
        <dbReference type="ARBA" id="ARBA00023180"/>
    </source>
</evidence>
<accession>A0A9P0DKL8</accession>
<keyword evidence="4" id="KW-1015">Disulfide bond</keyword>
<keyword evidence="5" id="KW-0325">Glycoprotein</keyword>
<feature type="domain" description="Carboxylesterase type B" evidence="7">
    <location>
        <begin position="67"/>
        <end position="581"/>
    </location>
</feature>
<dbReference type="PROSITE" id="PS00122">
    <property type="entry name" value="CARBOXYLESTERASE_B_1"/>
    <property type="match status" value="1"/>
</dbReference>
<dbReference type="Gene3D" id="3.40.50.1820">
    <property type="entry name" value="alpha/beta hydrolase"/>
    <property type="match status" value="1"/>
</dbReference>
<keyword evidence="3 6" id="KW-0378">Hydrolase</keyword>
<evidence type="ECO:0000313" key="8">
    <source>
        <dbReference type="EMBL" id="CAH1126384.1"/>
    </source>
</evidence>